<accession>A0ABU7BIA0</accession>
<gene>
    <name evidence="1" type="ORF">ATANTOWER_014562</name>
</gene>
<comment type="caution">
    <text evidence="1">The sequence shown here is derived from an EMBL/GenBank/DDBJ whole genome shotgun (WGS) entry which is preliminary data.</text>
</comment>
<sequence length="106" mass="11642">MDDLPPPDELPLFPNSKTSPYPFSATTLPLLYQSVTTHLSSSVPSQIHSEGRNSLPFSPSCPSINSFKRCSVSIVIALLQSGLFTIMTYGEHSRLLSHVRTGYMSQ</sequence>
<dbReference type="Proteomes" id="UP001345963">
    <property type="component" value="Unassembled WGS sequence"/>
</dbReference>
<reference evidence="1 2" key="1">
    <citation type="submission" date="2021-07" db="EMBL/GenBank/DDBJ databases">
        <authorList>
            <person name="Palmer J.M."/>
        </authorList>
    </citation>
    <scope>NUCLEOTIDE SEQUENCE [LARGE SCALE GENOMIC DNA]</scope>
    <source>
        <strain evidence="1 2">AT_MEX2019</strain>
        <tissue evidence="1">Muscle</tissue>
    </source>
</reference>
<evidence type="ECO:0000313" key="1">
    <source>
        <dbReference type="EMBL" id="MED6249464.1"/>
    </source>
</evidence>
<organism evidence="1 2">
    <name type="scientific">Ataeniobius toweri</name>
    <dbReference type="NCBI Taxonomy" id="208326"/>
    <lineage>
        <taxon>Eukaryota</taxon>
        <taxon>Metazoa</taxon>
        <taxon>Chordata</taxon>
        <taxon>Craniata</taxon>
        <taxon>Vertebrata</taxon>
        <taxon>Euteleostomi</taxon>
        <taxon>Actinopterygii</taxon>
        <taxon>Neopterygii</taxon>
        <taxon>Teleostei</taxon>
        <taxon>Neoteleostei</taxon>
        <taxon>Acanthomorphata</taxon>
        <taxon>Ovalentaria</taxon>
        <taxon>Atherinomorphae</taxon>
        <taxon>Cyprinodontiformes</taxon>
        <taxon>Goodeidae</taxon>
        <taxon>Ataeniobius</taxon>
    </lineage>
</organism>
<protein>
    <submittedName>
        <fullName evidence="1">Uncharacterized protein</fullName>
    </submittedName>
</protein>
<evidence type="ECO:0000313" key="2">
    <source>
        <dbReference type="Proteomes" id="UP001345963"/>
    </source>
</evidence>
<name>A0ABU7BIA0_9TELE</name>
<proteinExistence type="predicted"/>
<keyword evidence="2" id="KW-1185">Reference proteome</keyword>
<dbReference type="EMBL" id="JAHUTI010052205">
    <property type="protein sequence ID" value="MED6249464.1"/>
    <property type="molecule type" value="Genomic_DNA"/>
</dbReference>